<feature type="transmembrane region" description="Helical" evidence="5">
    <location>
        <begin position="27"/>
        <end position="47"/>
    </location>
</feature>
<feature type="transmembrane region" description="Helical" evidence="5">
    <location>
        <begin position="67"/>
        <end position="85"/>
    </location>
</feature>
<comment type="subcellular location">
    <subcellularLocation>
        <location evidence="1">Membrane</location>
        <topology evidence="1">Multi-pass membrane protein</topology>
    </subcellularLocation>
</comment>
<dbReference type="SUPFAM" id="SSF144091">
    <property type="entry name" value="Rhomboid-like"/>
    <property type="match status" value="1"/>
</dbReference>
<protein>
    <recommendedName>
        <fullName evidence="8">Integral membrane protein</fullName>
    </recommendedName>
</protein>
<dbReference type="InterPro" id="IPR046862">
    <property type="entry name" value="Rhomboid_2"/>
</dbReference>
<dbReference type="EMBL" id="JASCIS010000004">
    <property type="protein sequence ID" value="MDI3418036.1"/>
    <property type="molecule type" value="Genomic_DNA"/>
</dbReference>
<keyword evidence="3 5" id="KW-1133">Transmembrane helix</keyword>
<keyword evidence="7" id="KW-1185">Reference proteome</keyword>
<keyword evidence="4 5" id="KW-0472">Membrane</keyword>
<reference evidence="6 7" key="1">
    <citation type="submission" date="2023-05" db="EMBL/GenBank/DDBJ databases">
        <title>Draft genome sequence of Streptomyces sp. B-S-A12 isolated from a cave soil in Thailand.</title>
        <authorList>
            <person name="Chamroensaksri N."/>
            <person name="Muangham S."/>
        </authorList>
    </citation>
    <scope>NUCLEOTIDE SEQUENCE [LARGE SCALE GENOMIC DNA]</scope>
    <source>
        <strain evidence="6 7">B-S-A12</strain>
    </source>
</reference>
<evidence type="ECO:0000256" key="3">
    <source>
        <dbReference type="ARBA" id="ARBA00022989"/>
    </source>
</evidence>
<comment type="caution">
    <text evidence="6">The sequence shown here is derived from an EMBL/GenBank/DDBJ whole genome shotgun (WGS) entry which is preliminary data.</text>
</comment>
<proteinExistence type="predicted"/>
<sequence length="212" mass="23499">MPFSPLVRARGATRRVWAYVRSAPGTYVWLALLFVTTVALRQMSPAFEEQFLRQRSTNLHGLSRNPVRVLISSAFWIDGATWWPYALLYSVFHAPAERWLGTLRWLAVCAAAHVLATLVSEGLLAWAIRHGRAPASAADTLDVGVSYALAGVVAVLTYRLPGRWRGPYLFAVLLFYGLPLAVDRTFTDVGHAVAVLVGLGCRPLTRRVRSRP</sequence>
<evidence type="ECO:0000256" key="1">
    <source>
        <dbReference type="ARBA" id="ARBA00004141"/>
    </source>
</evidence>
<dbReference type="InterPro" id="IPR035952">
    <property type="entry name" value="Rhomboid-like_sf"/>
</dbReference>
<dbReference type="Proteomes" id="UP001237105">
    <property type="component" value="Unassembled WGS sequence"/>
</dbReference>
<gene>
    <name evidence="6" type="ORF">QIT00_05580</name>
</gene>
<evidence type="ECO:0000313" key="7">
    <source>
        <dbReference type="Proteomes" id="UP001237105"/>
    </source>
</evidence>
<dbReference type="Pfam" id="PF20401">
    <property type="entry name" value="Rhomboid_2"/>
    <property type="match status" value="1"/>
</dbReference>
<accession>A0ABT6SRM4</accession>
<dbReference type="RefSeq" id="WP_282533958.1">
    <property type="nucleotide sequence ID" value="NZ_JASCIS010000004.1"/>
</dbReference>
<organism evidence="6 7">
    <name type="scientific">Streptomyces luteolus</name>
    <dbReference type="NCBI Taxonomy" id="3043615"/>
    <lineage>
        <taxon>Bacteria</taxon>
        <taxon>Bacillati</taxon>
        <taxon>Actinomycetota</taxon>
        <taxon>Actinomycetes</taxon>
        <taxon>Kitasatosporales</taxon>
        <taxon>Streptomycetaceae</taxon>
        <taxon>Streptomyces</taxon>
    </lineage>
</organism>
<evidence type="ECO:0000313" key="6">
    <source>
        <dbReference type="EMBL" id="MDI3418036.1"/>
    </source>
</evidence>
<evidence type="ECO:0000256" key="4">
    <source>
        <dbReference type="ARBA" id="ARBA00023136"/>
    </source>
</evidence>
<evidence type="ECO:0000256" key="2">
    <source>
        <dbReference type="ARBA" id="ARBA00022692"/>
    </source>
</evidence>
<evidence type="ECO:0000256" key="5">
    <source>
        <dbReference type="SAM" id="Phobius"/>
    </source>
</evidence>
<name>A0ABT6SRM4_9ACTN</name>
<keyword evidence="2 5" id="KW-0812">Transmembrane</keyword>
<evidence type="ECO:0008006" key="8">
    <source>
        <dbReference type="Google" id="ProtNLM"/>
    </source>
</evidence>
<feature type="transmembrane region" description="Helical" evidence="5">
    <location>
        <begin position="105"/>
        <end position="128"/>
    </location>
</feature>
<feature type="transmembrane region" description="Helical" evidence="5">
    <location>
        <begin position="140"/>
        <end position="160"/>
    </location>
</feature>